<organism evidence="2 3">
    <name type="scientific">Cyclotella cryptica</name>
    <dbReference type="NCBI Taxonomy" id="29204"/>
    <lineage>
        <taxon>Eukaryota</taxon>
        <taxon>Sar</taxon>
        <taxon>Stramenopiles</taxon>
        <taxon>Ochrophyta</taxon>
        <taxon>Bacillariophyta</taxon>
        <taxon>Coscinodiscophyceae</taxon>
        <taxon>Thalassiosirophycidae</taxon>
        <taxon>Stephanodiscales</taxon>
        <taxon>Stephanodiscaceae</taxon>
        <taxon>Cyclotella</taxon>
    </lineage>
</organism>
<name>A0ABD3QVK5_9STRA</name>
<feature type="compositionally biased region" description="Basic and acidic residues" evidence="1">
    <location>
        <begin position="1"/>
        <end position="11"/>
    </location>
</feature>
<comment type="caution">
    <text evidence="2">The sequence shown here is derived from an EMBL/GenBank/DDBJ whole genome shotgun (WGS) entry which is preliminary data.</text>
</comment>
<gene>
    <name evidence="2" type="ORF">HJC23_011343</name>
</gene>
<protein>
    <submittedName>
        <fullName evidence="2">Uncharacterized protein</fullName>
    </submittedName>
</protein>
<proteinExistence type="predicted"/>
<sequence>SEEPSQHDHYCNDTNKNANDADTCEKGDVKHTCTQQKHDECNDSATCPKGLKTSLSAAMAAYLKDEPSHPISVEYLLPIVSMPSSSKQVFCARKLGMIAERLAGSTCHVSFLNAPFFTYSQSDKLPLILYAASSSTKQ</sequence>
<feature type="non-terminal residue" evidence="2">
    <location>
        <position position="1"/>
    </location>
</feature>
<keyword evidence="3" id="KW-1185">Reference proteome</keyword>
<feature type="region of interest" description="Disordered" evidence="1">
    <location>
        <begin position="1"/>
        <end position="20"/>
    </location>
</feature>
<reference evidence="2 3" key="1">
    <citation type="journal article" date="2020" name="G3 (Bethesda)">
        <title>Improved Reference Genome for Cyclotella cryptica CCMP332, a Model for Cell Wall Morphogenesis, Salinity Adaptation, and Lipid Production in Diatoms (Bacillariophyta).</title>
        <authorList>
            <person name="Roberts W.R."/>
            <person name="Downey K.M."/>
            <person name="Ruck E.C."/>
            <person name="Traller J.C."/>
            <person name="Alverson A.J."/>
        </authorList>
    </citation>
    <scope>NUCLEOTIDE SEQUENCE [LARGE SCALE GENOMIC DNA]</scope>
    <source>
        <strain evidence="2 3">CCMP332</strain>
    </source>
</reference>
<dbReference type="EMBL" id="JABMIG020000008">
    <property type="protein sequence ID" value="KAL3804415.1"/>
    <property type="molecule type" value="Genomic_DNA"/>
</dbReference>
<evidence type="ECO:0000256" key="1">
    <source>
        <dbReference type="SAM" id="MobiDB-lite"/>
    </source>
</evidence>
<accession>A0ABD3QVK5</accession>
<dbReference type="Proteomes" id="UP001516023">
    <property type="component" value="Unassembled WGS sequence"/>
</dbReference>
<evidence type="ECO:0000313" key="2">
    <source>
        <dbReference type="EMBL" id="KAL3804415.1"/>
    </source>
</evidence>
<evidence type="ECO:0000313" key="3">
    <source>
        <dbReference type="Proteomes" id="UP001516023"/>
    </source>
</evidence>
<dbReference type="AlphaFoldDB" id="A0ABD3QVK5"/>